<keyword evidence="3" id="KW-1185">Reference proteome</keyword>
<feature type="chain" id="PRO_5035256630" evidence="1">
    <location>
        <begin position="27"/>
        <end position="406"/>
    </location>
</feature>
<comment type="caution">
    <text evidence="2">The sequence shown here is derived from an EMBL/GenBank/DDBJ whole genome shotgun (WGS) entry which is preliminary data.</text>
</comment>
<dbReference type="AlphaFoldDB" id="A0A8J4ENI8"/>
<evidence type="ECO:0000313" key="3">
    <source>
        <dbReference type="Proteomes" id="UP000614996"/>
    </source>
</evidence>
<feature type="signal peptide" evidence="1">
    <location>
        <begin position="1"/>
        <end position="26"/>
    </location>
</feature>
<evidence type="ECO:0000313" key="2">
    <source>
        <dbReference type="EMBL" id="GIL27729.1"/>
    </source>
</evidence>
<evidence type="ECO:0000256" key="1">
    <source>
        <dbReference type="SAM" id="SignalP"/>
    </source>
</evidence>
<dbReference type="EMBL" id="BOPO01000053">
    <property type="protein sequence ID" value="GIL27729.1"/>
    <property type="molecule type" value="Genomic_DNA"/>
</dbReference>
<dbReference type="RefSeq" id="WP_207125472.1">
    <property type="nucleotide sequence ID" value="NZ_BOPO01000053.1"/>
</dbReference>
<dbReference type="Proteomes" id="UP000614996">
    <property type="component" value="Unassembled WGS sequence"/>
</dbReference>
<proteinExistence type="predicted"/>
<keyword evidence="1" id="KW-0732">Signal</keyword>
<name>A0A8J4ENI8_9ACTN</name>
<sequence>MGRDLGTSRRRLLALAPAAVAASVGAAGCDAGTGTSGGSTTPSPSTRVSPAPATGVLAANVNQNLDHIDVDQLTAAAASWVRGFLTVTAGAPSQLASDPGLAKLLSAAKRGYGTVLNLKFQYRHAPLPAPGTPAMRDVLARLDSVLTATMGTVDALVVGNEPFFETRPADRASPRINRFYEALAGHVVGYRRRHGATRTKIYLGALTSLDDPAGRTPRARRFVTFAHRTEGIAGIDIHPHVAAADDVARYLDYVVPALRADQRFLVTEFSLVLLWKQHLRDPVDAGWARRHKVAAGTPVWRAIADTIRHPVDETTWTDLLRSSPWFADNRTFLGDQLSRFRRTGKLAVAAYGISQDLPMTRHFGPDSHPWLLNTVFCPETCTPQRDGLPGRNLTWYEQFRAAQHGG</sequence>
<accession>A0A8J4ENI8</accession>
<protein>
    <submittedName>
        <fullName evidence="2">Uncharacterized protein</fullName>
    </submittedName>
</protein>
<reference evidence="3" key="1">
    <citation type="journal article" date="2021" name="Int. J. Syst. Evol. Microbiol.">
        <title>Actinocatenispora comari sp. nov., an endophytic actinomycete isolated from aerial parts of Comarum salesowianum.</title>
        <authorList>
            <person name="Oyunbileg N."/>
            <person name="Iizaka Y."/>
            <person name="Hamada M."/>
            <person name="Davaapurev B.O."/>
            <person name="Fukumoto A."/>
            <person name="Tsetseg B."/>
            <person name="Kato F."/>
            <person name="Tamura T."/>
            <person name="Batkhuu J."/>
            <person name="Anzai Y."/>
        </authorList>
    </citation>
    <scope>NUCLEOTIDE SEQUENCE [LARGE SCALE GENOMIC DNA]</scope>
    <source>
        <strain evidence="3">NUM-2625</strain>
    </source>
</reference>
<gene>
    <name evidence="2" type="ORF">NUM_29830</name>
</gene>
<organism evidence="2 3">
    <name type="scientific">Actinocatenispora comari</name>
    <dbReference type="NCBI Taxonomy" id="2807577"/>
    <lineage>
        <taxon>Bacteria</taxon>
        <taxon>Bacillati</taxon>
        <taxon>Actinomycetota</taxon>
        <taxon>Actinomycetes</taxon>
        <taxon>Micromonosporales</taxon>
        <taxon>Micromonosporaceae</taxon>
        <taxon>Actinocatenispora</taxon>
    </lineage>
</organism>
<dbReference type="PROSITE" id="PS51257">
    <property type="entry name" value="PROKAR_LIPOPROTEIN"/>
    <property type="match status" value="1"/>
</dbReference>